<evidence type="ECO:0000313" key="2">
    <source>
        <dbReference type="Proteomes" id="UP000656804"/>
    </source>
</evidence>
<dbReference type="Proteomes" id="UP000656804">
    <property type="component" value="Unassembled WGS sequence"/>
</dbReference>
<proteinExistence type="predicted"/>
<keyword evidence="2" id="KW-1185">Reference proteome</keyword>
<dbReference type="RefSeq" id="WP_194501346.1">
    <property type="nucleotide sequence ID" value="NZ_JADIVZ010000001.1"/>
</dbReference>
<gene>
    <name evidence="1" type="ORF">ISG29_00070</name>
</gene>
<organism evidence="1 2">
    <name type="scientific">Nocardioides acrostichi</name>
    <dbReference type="NCBI Taxonomy" id="2784339"/>
    <lineage>
        <taxon>Bacteria</taxon>
        <taxon>Bacillati</taxon>
        <taxon>Actinomycetota</taxon>
        <taxon>Actinomycetes</taxon>
        <taxon>Propionibacteriales</taxon>
        <taxon>Nocardioidaceae</taxon>
        <taxon>Nocardioides</taxon>
    </lineage>
</organism>
<dbReference type="AlphaFoldDB" id="A0A930UYS1"/>
<comment type="caution">
    <text evidence="1">The sequence shown here is derived from an EMBL/GenBank/DDBJ whole genome shotgun (WGS) entry which is preliminary data.</text>
</comment>
<accession>A0A930UYS1</accession>
<sequence length="174" mass="19133">MPDTRRFARGEILRQAMIVADIRLDGRLPWDLDGARECFADDLDFVGALSMRWHTRLAGRIEREIGEHPMRLEHGVTVAWTGIAEEMPGTRLVLDRAFAEPVDERMATALAKATAKERMLLAGMAGQSTAGDLRGVNVGARIEQQARAAWVVAAPTKQPSSRSLFSRLRAALAA</sequence>
<dbReference type="EMBL" id="JADIVZ010000001">
    <property type="protein sequence ID" value="MBF4160069.1"/>
    <property type="molecule type" value="Genomic_DNA"/>
</dbReference>
<protein>
    <submittedName>
        <fullName evidence="1">Uncharacterized protein</fullName>
    </submittedName>
</protein>
<reference evidence="1" key="1">
    <citation type="submission" date="2020-11" db="EMBL/GenBank/DDBJ databases">
        <title>Nocardioides sp. CBS4Y-1, whole genome shotgun sequence.</title>
        <authorList>
            <person name="Tuo L."/>
        </authorList>
    </citation>
    <scope>NUCLEOTIDE SEQUENCE</scope>
    <source>
        <strain evidence="1">CBS4Y-1</strain>
    </source>
</reference>
<evidence type="ECO:0000313" key="1">
    <source>
        <dbReference type="EMBL" id="MBF4160069.1"/>
    </source>
</evidence>
<name>A0A930UYS1_9ACTN</name>